<keyword evidence="2" id="KW-1185">Reference proteome</keyword>
<evidence type="ECO:0000313" key="3">
    <source>
        <dbReference type="WBParaSite" id="jg9932"/>
    </source>
</evidence>
<accession>A0A915EWD1</accession>
<evidence type="ECO:0000313" key="2">
    <source>
        <dbReference type="Proteomes" id="UP000887574"/>
    </source>
</evidence>
<feature type="compositionally biased region" description="Basic residues" evidence="1">
    <location>
        <begin position="20"/>
        <end position="30"/>
    </location>
</feature>
<name>A0A915EWD1_9BILA</name>
<organism evidence="2 3">
    <name type="scientific">Ditylenchus dipsaci</name>
    <dbReference type="NCBI Taxonomy" id="166011"/>
    <lineage>
        <taxon>Eukaryota</taxon>
        <taxon>Metazoa</taxon>
        <taxon>Ecdysozoa</taxon>
        <taxon>Nematoda</taxon>
        <taxon>Chromadorea</taxon>
        <taxon>Rhabditida</taxon>
        <taxon>Tylenchina</taxon>
        <taxon>Tylenchomorpha</taxon>
        <taxon>Sphaerularioidea</taxon>
        <taxon>Anguinidae</taxon>
        <taxon>Anguininae</taxon>
        <taxon>Ditylenchus</taxon>
    </lineage>
</organism>
<feature type="compositionally biased region" description="Low complexity" evidence="1">
    <location>
        <begin position="31"/>
        <end position="41"/>
    </location>
</feature>
<dbReference type="AlphaFoldDB" id="A0A915EWD1"/>
<proteinExistence type="predicted"/>
<protein>
    <submittedName>
        <fullName evidence="3">Uncharacterized protein</fullName>
    </submittedName>
</protein>
<feature type="region of interest" description="Disordered" evidence="1">
    <location>
        <begin position="173"/>
        <end position="213"/>
    </location>
</feature>
<sequence>MSSLKALTLTPIDDSVPHKTYSKHGAHKKSSSLSSSSSSSSDEYAEVSPGLPSMLEYKHLFTENSRILKTINRLIAKANPNGTMVKKDKKYMLPLGSMMHDVNRELRMMMYRMMSIVAQAKRQPEEIIYGTEGTNQMGLGNGPYPHDHYHQFNHQNADYNQNYNQFDVHSRSYRPHSPSLHNHQHHSAEEPHNFGNSTMSSHHHNDPTMFTQNHYGPHGVPHIHTHMPYLQNAQTGGNGNHGTYVQQQLHKHASKVHHKHH</sequence>
<feature type="region of interest" description="Disordered" evidence="1">
    <location>
        <begin position="1"/>
        <end position="48"/>
    </location>
</feature>
<dbReference type="WBParaSite" id="jg9932">
    <property type="protein sequence ID" value="jg9932"/>
    <property type="gene ID" value="jg9932"/>
</dbReference>
<evidence type="ECO:0000256" key="1">
    <source>
        <dbReference type="SAM" id="MobiDB-lite"/>
    </source>
</evidence>
<reference evidence="3" key="1">
    <citation type="submission" date="2022-11" db="UniProtKB">
        <authorList>
            <consortium name="WormBaseParasite"/>
        </authorList>
    </citation>
    <scope>IDENTIFICATION</scope>
</reference>
<dbReference type="Proteomes" id="UP000887574">
    <property type="component" value="Unplaced"/>
</dbReference>